<sequence>MAESHSKLQNTRGGLRIKLTEDATQDLLVDRETIMKHCPTLAPTLRHSGEDRYCAIWDKSELVTTDNGEEIRVSTLALNPVEETYLLEAKALSKATQIPCSIPFSCSDLAAPEWRVLTMQECQLEPARISSAEQHMILIKLLLGEPLEPLRGFCGYAPTSYLGRSHYVTKRFDFVKLCDLCSLADYYGCLSLVAQEVIRSLGDIGVFYSYVQLRPLLFCGLP</sequence>
<accession>A0A2D3V0Z2</accession>
<gene>
    <name evidence="1" type="ORF">RCC_08766</name>
</gene>
<dbReference type="AlphaFoldDB" id="A0A2D3V0Z2"/>
<dbReference type="Proteomes" id="UP000225277">
    <property type="component" value="Unassembled WGS sequence"/>
</dbReference>
<protein>
    <submittedName>
        <fullName evidence="1">Uncharacterized protein</fullName>
    </submittedName>
</protein>
<reference evidence="1 2" key="1">
    <citation type="submission" date="2016-03" db="EMBL/GenBank/DDBJ databases">
        <authorList>
            <person name="Ploux O."/>
        </authorList>
    </citation>
    <scope>NUCLEOTIDE SEQUENCE [LARGE SCALE GENOMIC DNA]</scope>
    <source>
        <strain evidence="1 2">URUG2</strain>
    </source>
</reference>
<name>A0A2D3V0Z2_9PEZI</name>
<organism evidence="1 2">
    <name type="scientific">Ramularia collo-cygni</name>
    <dbReference type="NCBI Taxonomy" id="112498"/>
    <lineage>
        <taxon>Eukaryota</taxon>
        <taxon>Fungi</taxon>
        <taxon>Dikarya</taxon>
        <taxon>Ascomycota</taxon>
        <taxon>Pezizomycotina</taxon>
        <taxon>Dothideomycetes</taxon>
        <taxon>Dothideomycetidae</taxon>
        <taxon>Mycosphaerellales</taxon>
        <taxon>Mycosphaerellaceae</taxon>
        <taxon>Ramularia</taxon>
    </lineage>
</organism>
<keyword evidence="2" id="KW-1185">Reference proteome</keyword>
<proteinExistence type="predicted"/>
<dbReference type="RefSeq" id="XP_023629780.1">
    <property type="nucleotide sequence ID" value="XM_023774012.1"/>
</dbReference>
<evidence type="ECO:0000313" key="1">
    <source>
        <dbReference type="EMBL" id="CZT23056.1"/>
    </source>
</evidence>
<dbReference type="EMBL" id="FJUY01000015">
    <property type="protein sequence ID" value="CZT23056.1"/>
    <property type="molecule type" value="Genomic_DNA"/>
</dbReference>
<evidence type="ECO:0000313" key="2">
    <source>
        <dbReference type="Proteomes" id="UP000225277"/>
    </source>
</evidence>
<dbReference type="OrthoDB" id="3867578at2759"/>
<dbReference type="GeneID" id="35603847"/>